<keyword evidence="1" id="KW-0479">Metal-binding</keyword>
<feature type="compositionally biased region" description="Acidic residues" evidence="2">
    <location>
        <begin position="567"/>
        <end position="590"/>
    </location>
</feature>
<feature type="region of interest" description="Disordered" evidence="2">
    <location>
        <begin position="456"/>
        <end position="480"/>
    </location>
</feature>
<gene>
    <name evidence="5" type="ORF">APLA_LOCUS14404</name>
    <name evidence="4" type="ORF">APLA_LOCUS9729</name>
</gene>
<comment type="caution">
    <text evidence="5">The sequence shown here is derived from an EMBL/GenBank/DDBJ whole genome shotgun (WGS) entry which is preliminary data.</text>
</comment>
<dbReference type="GO" id="GO:0008270">
    <property type="term" value="F:zinc ion binding"/>
    <property type="evidence" value="ECO:0007669"/>
    <property type="project" value="UniProtKB-KW"/>
</dbReference>
<dbReference type="SUPFAM" id="SSF57667">
    <property type="entry name" value="beta-beta-alpha zinc fingers"/>
    <property type="match status" value="1"/>
</dbReference>
<feature type="compositionally biased region" description="Polar residues" evidence="2">
    <location>
        <begin position="537"/>
        <end position="547"/>
    </location>
</feature>
<feature type="region of interest" description="Disordered" evidence="2">
    <location>
        <begin position="180"/>
        <end position="243"/>
    </location>
</feature>
<feature type="compositionally biased region" description="Polar residues" evidence="2">
    <location>
        <begin position="330"/>
        <end position="346"/>
    </location>
</feature>
<dbReference type="EMBL" id="CADEBC010000520">
    <property type="protein sequence ID" value="CAB3244046.1"/>
    <property type="molecule type" value="Genomic_DNA"/>
</dbReference>
<dbReference type="GO" id="GO:0005634">
    <property type="term" value="C:nucleus"/>
    <property type="evidence" value="ECO:0007669"/>
    <property type="project" value="TreeGrafter"/>
</dbReference>
<feature type="region of interest" description="Disordered" evidence="2">
    <location>
        <begin position="27"/>
        <end position="49"/>
    </location>
</feature>
<dbReference type="SMART" id="SM00355">
    <property type="entry name" value="ZnF_C2H2"/>
    <property type="match status" value="6"/>
</dbReference>
<dbReference type="AlphaFoldDB" id="A0A8S1B2P3"/>
<proteinExistence type="predicted"/>
<organism evidence="5 7">
    <name type="scientific">Arctia plantaginis</name>
    <name type="common">Wood tiger moth</name>
    <name type="synonym">Phalaena plantaginis</name>
    <dbReference type="NCBI Taxonomy" id="874455"/>
    <lineage>
        <taxon>Eukaryota</taxon>
        <taxon>Metazoa</taxon>
        <taxon>Ecdysozoa</taxon>
        <taxon>Arthropoda</taxon>
        <taxon>Hexapoda</taxon>
        <taxon>Insecta</taxon>
        <taxon>Pterygota</taxon>
        <taxon>Neoptera</taxon>
        <taxon>Endopterygota</taxon>
        <taxon>Lepidoptera</taxon>
        <taxon>Glossata</taxon>
        <taxon>Ditrysia</taxon>
        <taxon>Noctuoidea</taxon>
        <taxon>Erebidae</taxon>
        <taxon>Arctiinae</taxon>
        <taxon>Arctia</taxon>
    </lineage>
</organism>
<evidence type="ECO:0000313" key="4">
    <source>
        <dbReference type="EMBL" id="CAB3244046.1"/>
    </source>
</evidence>
<feature type="compositionally biased region" description="Basic and acidic residues" evidence="2">
    <location>
        <begin position="110"/>
        <end position="121"/>
    </location>
</feature>
<dbReference type="PANTHER" id="PTHR15021:SF0">
    <property type="entry name" value="DISCO-RELATED, ISOFORM A-RELATED"/>
    <property type="match status" value="1"/>
</dbReference>
<reference evidence="6 7" key="1">
    <citation type="submission" date="2020-04" db="EMBL/GenBank/DDBJ databases">
        <authorList>
            <person name="Wallbank WR R."/>
            <person name="Pardo Diaz C."/>
            <person name="Kozak K."/>
            <person name="Martin S."/>
            <person name="Jiggins C."/>
            <person name="Moest M."/>
            <person name="Warren A I."/>
            <person name="Byers J.R.P. K."/>
            <person name="Montejo-Kovacevich G."/>
            <person name="Yen C E."/>
        </authorList>
    </citation>
    <scope>NUCLEOTIDE SEQUENCE [LARGE SCALE GENOMIC DNA]</scope>
</reference>
<evidence type="ECO:0000256" key="2">
    <source>
        <dbReference type="SAM" id="MobiDB-lite"/>
    </source>
</evidence>
<accession>A0A8S1B2P3</accession>
<dbReference type="PROSITE" id="PS50157">
    <property type="entry name" value="ZINC_FINGER_C2H2_2"/>
    <property type="match status" value="4"/>
</dbReference>
<dbReference type="GO" id="GO:0006355">
    <property type="term" value="P:regulation of DNA-templated transcription"/>
    <property type="evidence" value="ECO:0007669"/>
    <property type="project" value="TreeGrafter"/>
</dbReference>
<evidence type="ECO:0000259" key="3">
    <source>
        <dbReference type="PROSITE" id="PS50157"/>
    </source>
</evidence>
<dbReference type="Pfam" id="PF00096">
    <property type="entry name" value="zf-C2H2"/>
    <property type="match status" value="1"/>
</dbReference>
<dbReference type="EMBL" id="CADEBD010000393">
    <property type="protein sequence ID" value="CAB3253722.1"/>
    <property type="molecule type" value="Genomic_DNA"/>
</dbReference>
<feature type="compositionally biased region" description="Low complexity" evidence="2">
    <location>
        <begin position="212"/>
        <end position="238"/>
    </location>
</feature>
<feature type="domain" description="C2H2-type" evidence="3">
    <location>
        <begin position="1040"/>
        <end position="1063"/>
    </location>
</feature>
<feature type="region of interest" description="Disordered" evidence="2">
    <location>
        <begin position="96"/>
        <end position="121"/>
    </location>
</feature>
<dbReference type="Gene3D" id="3.30.160.60">
    <property type="entry name" value="Classic Zinc Finger"/>
    <property type="match status" value="2"/>
</dbReference>
<evidence type="ECO:0000313" key="6">
    <source>
        <dbReference type="Proteomes" id="UP000494106"/>
    </source>
</evidence>
<feature type="region of interest" description="Disordered" evidence="2">
    <location>
        <begin position="330"/>
        <end position="359"/>
    </location>
</feature>
<keyword evidence="1" id="KW-0862">Zinc</keyword>
<keyword evidence="1" id="KW-0863">Zinc-finger</keyword>
<dbReference type="OrthoDB" id="10070972at2759"/>
<name>A0A8S1B2P3_ARCPL</name>
<feature type="compositionally biased region" description="Polar residues" evidence="2">
    <location>
        <begin position="188"/>
        <end position="199"/>
    </location>
</feature>
<feature type="region of interest" description="Disordered" evidence="2">
    <location>
        <begin position="738"/>
        <end position="757"/>
    </location>
</feature>
<dbReference type="InterPro" id="IPR040436">
    <property type="entry name" value="Disconnected-like"/>
</dbReference>
<feature type="compositionally biased region" description="Basic and acidic residues" evidence="2">
    <location>
        <begin position="548"/>
        <end position="566"/>
    </location>
</feature>
<evidence type="ECO:0000313" key="5">
    <source>
        <dbReference type="EMBL" id="CAB3253722.1"/>
    </source>
</evidence>
<dbReference type="PANTHER" id="PTHR15021">
    <property type="entry name" value="DISCONNECTED-RELATED"/>
    <property type="match status" value="1"/>
</dbReference>
<feature type="domain" description="C2H2-type" evidence="3">
    <location>
        <begin position="1068"/>
        <end position="1097"/>
    </location>
</feature>
<feature type="domain" description="C2H2-type" evidence="3">
    <location>
        <begin position="840"/>
        <end position="863"/>
    </location>
</feature>
<protein>
    <recommendedName>
        <fullName evidence="3">C2H2-type domain-containing protein</fullName>
    </recommendedName>
</protein>
<evidence type="ECO:0000256" key="1">
    <source>
        <dbReference type="PROSITE-ProRule" id="PRU00042"/>
    </source>
</evidence>
<dbReference type="InterPro" id="IPR013087">
    <property type="entry name" value="Znf_C2H2_type"/>
</dbReference>
<dbReference type="InterPro" id="IPR036236">
    <property type="entry name" value="Znf_C2H2_sf"/>
</dbReference>
<dbReference type="Proteomes" id="UP000494106">
    <property type="component" value="Unassembled WGS sequence"/>
</dbReference>
<feature type="compositionally biased region" description="Basic and acidic residues" evidence="2">
    <location>
        <begin position="347"/>
        <end position="356"/>
    </location>
</feature>
<dbReference type="PROSITE" id="PS00028">
    <property type="entry name" value="ZINC_FINGER_C2H2_1"/>
    <property type="match status" value="4"/>
</dbReference>
<feature type="region of interest" description="Disordered" evidence="2">
    <location>
        <begin position="529"/>
        <end position="629"/>
    </location>
</feature>
<evidence type="ECO:0000313" key="7">
    <source>
        <dbReference type="Proteomes" id="UP000494256"/>
    </source>
</evidence>
<keyword evidence="6" id="KW-1185">Reference proteome</keyword>
<dbReference type="Proteomes" id="UP000494256">
    <property type="component" value="Unassembled WGS sequence"/>
</dbReference>
<sequence>MAMRPALHCTKPVYLLHVSCSEQYGMSRQRANEKRSPFKNKTTSRPTNIRPYITESQSNSAERWSGRAPEHNMALQQILKLQEARALHKTSLLPIYKKNGLPSPTGGSYDKSEKRPEYHDPSVFEQSKLETEFRKLMEQSGKDMRNEESLKYLQHMMEAKQHYDYLKSIQDRDRRCIEEKTEVKREVTSPSQDKSSPVHESSPHRVSSAEVSPTHSIRLSTSSSPLSTTSPINSSPLSHLQNMQPFDFRKHRTTENNIKEDSRKPYELASADKSTMDLVRSQFFNFPLPSNLPIPPMSIPSTFNHQAAMVAALSQNPMGLASLQALLPQMSTKATEPSENKASNNGKRSDVSKPEDDNVLNLSKDAYGEAAHNSRNMMLGKCISPPKRQWGASQMPLNLGTHFINPATGKKRVQCNVCLKTFCDKGALKIHFSAVHLREMHKCTVEGCSMMFSSRRSRNRHSANPNPKLHSPHLRRKISPHDGRTAQLHPVLISPHRSGINMPPVINPMHPFGSYPLLNPSHNMSQYPPNLPLDYKSTANMNFSPSFDHSHPMHRESDSVENKDQDGQGDSDDDDGIVVVAGDDDDDDGDHIDTSDYYSNLNKSIGSIDDSETDYDQRSVSDNNEIVDNKKDDSASLEVIKRKRKNLNPIRLQNNYISANGTLDPNRSTQNSDECALDLKRVKTEDVLTNDKDDNTSEEKVKNIEITQETSAVKEEPTDVTYNVRELRVKEEPVEKSDVFKSNSTDSTEEHFSSANALKRLESLSKGDFPSTPKKNDGHSLGPFNLSMNDSIDYSDRSPSSSVSSFDYNAEDIHGQIFGHFDNGFFVSTSEIPMDHENPRKCTICGKIFQNAYLLKTHYQNAHLKLMYKCSIEGCRAAFSSKRIKDRHSANMSLHRKIEDYRISDESSRILEKIREQVDLISRFNEEERAIPYVESHIYYRARESDKPKSYFNHQLPFSSPYPPLHLPEAYLSNRDMFAQHSFLFTPFGVLPNFPPIPLGFLPSGLNAFGCPPNYSPPLSRKLNYFIEDEAPRPNKDGSYPCRGCKECFKDLPTLKQHCESVHVQSLHKCSVSGCNAAFFSRTKRNIHYESHVARRQNGRIHATAS</sequence>
<feature type="domain" description="C2H2-type" evidence="3">
    <location>
        <begin position="413"/>
        <end position="441"/>
    </location>
</feature>